<name>A0A1F6M3X2_9BACT</name>
<dbReference type="Gene3D" id="1.10.10.10">
    <property type="entry name" value="Winged helix-like DNA-binding domain superfamily/Winged helix DNA-binding domain"/>
    <property type="match status" value="1"/>
</dbReference>
<evidence type="ECO:0000259" key="3">
    <source>
        <dbReference type="Pfam" id="PF17782"/>
    </source>
</evidence>
<dbReference type="PANTHER" id="PTHR43022">
    <property type="entry name" value="PROTEIN SMF"/>
    <property type="match status" value="1"/>
</dbReference>
<dbReference type="InterPro" id="IPR036388">
    <property type="entry name" value="WH-like_DNA-bd_sf"/>
</dbReference>
<evidence type="ECO:0000256" key="1">
    <source>
        <dbReference type="ARBA" id="ARBA00006525"/>
    </source>
</evidence>
<feature type="domain" description="Smf/DprA SLOG" evidence="2">
    <location>
        <begin position="76"/>
        <end position="283"/>
    </location>
</feature>
<dbReference type="SUPFAM" id="SSF102405">
    <property type="entry name" value="MCP/YpsA-like"/>
    <property type="match status" value="1"/>
</dbReference>
<dbReference type="Proteomes" id="UP000176282">
    <property type="component" value="Unassembled WGS sequence"/>
</dbReference>
<reference evidence="4 5" key="1">
    <citation type="journal article" date="2016" name="Nat. Commun.">
        <title>Thousands of microbial genomes shed light on interconnected biogeochemical processes in an aquifer system.</title>
        <authorList>
            <person name="Anantharaman K."/>
            <person name="Brown C.T."/>
            <person name="Hug L.A."/>
            <person name="Sharon I."/>
            <person name="Castelle C.J."/>
            <person name="Probst A.J."/>
            <person name="Thomas B.C."/>
            <person name="Singh A."/>
            <person name="Wilkins M.J."/>
            <person name="Karaoz U."/>
            <person name="Brodie E.L."/>
            <person name="Williams K.H."/>
            <person name="Hubbard S.S."/>
            <person name="Banfield J.F."/>
        </authorList>
    </citation>
    <scope>NUCLEOTIDE SEQUENCE [LARGE SCALE GENOMIC DNA]</scope>
</reference>
<evidence type="ECO:0000259" key="2">
    <source>
        <dbReference type="Pfam" id="PF02481"/>
    </source>
</evidence>
<proteinExistence type="inferred from homology"/>
<dbReference type="Gene3D" id="3.40.50.450">
    <property type="match status" value="1"/>
</dbReference>
<dbReference type="NCBIfam" id="TIGR00732">
    <property type="entry name" value="dprA"/>
    <property type="match status" value="1"/>
</dbReference>
<dbReference type="STRING" id="1798680.A3J66_03295"/>
<feature type="domain" description="DprA winged helix" evidence="3">
    <location>
        <begin position="298"/>
        <end position="346"/>
    </location>
</feature>
<organism evidence="4 5">
    <name type="scientific">Candidatus Magasanikbacteria bacterium RIFCSPHIGHO2_02_FULL_47_14</name>
    <dbReference type="NCBI Taxonomy" id="1798680"/>
    <lineage>
        <taxon>Bacteria</taxon>
        <taxon>Candidatus Magasanikiibacteriota</taxon>
    </lineage>
</organism>
<dbReference type="PANTHER" id="PTHR43022:SF1">
    <property type="entry name" value="PROTEIN SMF"/>
    <property type="match status" value="1"/>
</dbReference>
<dbReference type="Pfam" id="PF02481">
    <property type="entry name" value="DNA_processg_A"/>
    <property type="match status" value="1"/>
</dbReference>
<dbReference type="InterPro" id="IPR003488">
    <property type="entry name" value="DprA"/>
</dbReference>
<gene>
    <name evidence="4" type="ORF">A3J66_03295</name>
</gene>
<comment type="similarity">
    <text evidence="1">Belongs to the DprA/Smf family.</text>
</comment>
<dbReference type="InterPro" id="IPR057666">
    <property type="entry name" value="DrpA_SLOG"/>
</dbReference>
<evidence type="ECO:0000313" key="5">
    <source>
        <dbReference type="Proteomes" id="UP000176282"/>
    </source>
</evidence>
<comment type="caution">
    <text evidence="4">The sequence shown here is derived from an EMBL/GenBank/DDBJ whole genome shotgun (WGS) entry which is preliminary data.</text>
</comment>
<protein>
    <submittedName>
        <fullName evidence="4">DNA protecting protein DprA</fullName>
    </submittedName>
</protein>
<evidence type="ECO:0000313" key="4">
    <source>
        <dbReference type="EMBL" id="OGH66337.1"/>
    </source>
</evidence>
<dbReference type="Pfam" id="PF17782">
    <property type="entry name" value="WHD_DprA"/>
    <property type="match status" value="1"/>
</dbReference>
<dbReference type="EMBL" id="MFQB01000037">
    <property type="protein sequence ID" value="OGH66337.1"/>
    <property type="molecule type" value="Genomic_DNA"/>
</dbReference>
<sequence length="355" mass="38264">MDKTVLLAHFLGVNWNKYRQLLSVFSSLDEAWEANPASFRHTGWKPKAIEEFFNWKKTLDEEQLQSVLDQNDIWTIPVDDPAYPEILKQVYDPALCLFGRGNLPPGPAVAVVGSRKCTTYGRLIAEQLVSELAGAGVVIVSGLAFGIDSIAHTTTLTAKGKTIAVLGGGIDDGTLHPHAHTHLAHEIISSGGAVISEYPPHTQPNTFTFPLRNRIIAGLSSVTLVVEAGEHSGALITASYALDNNRDVFAVPHPITSFTGKGANLLLKSGAHIALSADDILIALGLPTTCTSTNRELKLSKQEKQLLEIIKQEPRTIDEIVRVSGLQSSQVGSILSYMEVSGLVLNKGGTLWPAH</sequence>
<dbReference type="InterPro" id="IPR041614">
    <property type="entry name" value="DprA_WH"/>
</dbReference>
<dbReference type="GO" id="GO:0009294">
    <property type="term" value="P:DNA-mediated transformation"/>
    <property type="evidence" value="ECO:0007669"/>
    <property type="project" value="InterPro"/>
</dbReference>
<dbReference type="AlphaFoldDB" id="A0A1F6M3X2"/>
<accession>A0A1F6M3X2</accession>